<evidence type="ECO:0000256" key="8">
    <source>
        <dbReference type="ARBA" id="ARBA00023204"/>
    </source>
</evidence>
<dbReference type="InParanoid" id="A0A0D2WWV8"/>
<evidence type="ECO:0000256" key="9">
    <source>
        <dbReference type="ARBA" id="ARBA00023242"/>
    </source>
</evidence>
<comment type="similarity">
    <text evidence="2">Belongs to the XPF family.</text>
</comment>
<dbReference type="FunCoup" id="A0A0D2WWV8">
    <property type="interactions" value="535"/>
</dbReference>
<dbReference type="InterPro" id="IPR047520">
    <property type="entry name" value="XPF_nuclease"/>
</dbReference>
<dbReference type="GO" id="GO:0000712">
    <property type="term" value="P:resolution of meiotic recombination intermediates"/>
    <property type="evidence" value="ECO:0007669"/>
    <property type="project" value="TreeGrafter"/>
</dbReference>
<feature type="compositionally biased region" description="Acidic residues" evidence="10">
    <location>
        <begin position="791"/>
        <end position="801"/>
    </location>
</feature>
<keyword evidence="6" id="KW-0378">Hydrolase</keyword>
<protein>
    <submittedName>
        <fullName evidence="12">DNA repair helicase RAD25</fullName>
    </submittedName>
</protein>
<dbReference type="FunFam" id="3.40.50.10130:FF:000002">
    <property type="entry name" value="DNA repair endonuclease XPF"/>
    <property type="match status" value="1"/>
</dbReference>
<dbReference type="Pfam" id="PF02732">
    <property type="entry name" value="ERCC4"/>
    <property type="match status" value="1"/>
</dbReference>
<evidence type="ECO:0000256" key="4">
    <source>
        <dbReference type="ARBA" id="ARBA00022759"/>
    </source>
</evidence>
<reference evidence="13" key="1">
    <citation type="submission" date="2011-02" db="EMBL/GenBank/DDBJ databases">
        <title>The Genome Sequence of Capsaspora owczarzaki ATCC 30864.</title>
        <authorList>
            <person name="Russ C."/>
            <person name="Cuomo C."/>
            <person name="Burger G."/>
            <person name="Gray M.W."/>
            <person name="Holland P.W.H."/>
            <person name="King N."/>
            <person name="Lang F.B.F."/>
            <person name="Roger A.J."/>
            <person name="Ruiz-Trillo I."/>
            <person name="Young S.K."/>
            <person name="Zeng Q."/>
            <person name="Gargeya S."/>
            <person name="Alvarado L."/>
            <person name="Berlin A."/>
            <person name="Chapman S.B."/>
            <person name="Chen Z."/>
            <person name="Freedman E."/>
            <person name="Gellesch M."/>
            <person name="Goldberg J."/>
            <person name="Griggs A."/>
            <person name="Gujja S."/>
            <person name="Heilman E."/>
            <person name="Heiman D."/>
            <person name="Howarth C."/>
            <person name="Mehta T."/>
            <person name="Neiman D."/>
            <person name="Pearson M."/>
            <person name="Roberts A."/>
            <person name="Saif S."/>
            <person name="Shea T."/>
            <person name="Shenoy N."/>
            <person name="Sisk P."/>
            <person name="Stolte C."/>
            <person name="Sykes S."/>
            <person name="White J."/>
            <person name="Yandava C."/>
            <person name="Haas B."/>
            <person name="Nusbaum C."/>
            <person name="Birren B."/>
        </authorList>
    </citation>
    <scope>NUCLEOTIDE SEQUENCE</scope>
    <source>
        <strain evidence="13">ATCC 30864</strain>
    </source>
</reference>
<feature type="region of interest" description="Disordered" evidence="10">
    <location>
        <begin position="754"/>
        <end position="819"/>
    </location>
</feature>
<keyword evidence="12" id="KW-0347">Helicase</keyword>
<dbReference type="GO" id="GO:0000724">
    <property type="term" value="P:double-strand break repair via homologous recombination"/>
    <property type="evidence" value="ECO:0007669"/>
    <property type="project" value="TreeGrafter"/>
</dbReference>
<accession>A0A0D2WWV8</accession>
<evidence type="ECO:0000256" key="5">
    <source>
        <dbReference type="ARBA" id="ARBA00022763"/>
    </source>
</evidence>
<evidence type="ECO:0000256" key="10">
    <source>
        <dbReference type="SAM" id="MobiDB-lite"/>
    </source>
</evidence>
<dbReference type="GO" id="GO:0003684">
    <property type="term" value="F:damaged DNA binding"/>
    <property type="evidence" value="ECO:0007669"/>
    <property type="project" value="TreeGrafter"/>
</dbReference>
<dbReference type="Gene3D" id="1.10.150.20">
    <property type="entry name" value="5' to 3' exonuclease, C-terminal subdomain"/>
    <property type="match status" value="1"/>
</dbReference>
<feature type="domain" description="ERCC4" evidence="11">
    <location>
        <begin position="1018"/>
        <end position="1098"/>
    </location>
</feature>
<dbReference type="SMART" id="SM00891">
    <property type="entry name" value="ERCC4"/>
    <property type="match status" value="1"/>
</dbReference>
<keyword evidence="3" id="KW-0540">Nuclease</keyword>
<dbReference type="PANTHER" id="PTHR10150">
    <property type="entry name" value="DNA REPAIR ENDONUCLEASE XPF"/>
    <property type="match status" value="1"/>
</dbReference>
<dbReference type="InterPro" id="IPR011335">
    <property type="entry name" value="Restrct_endonuc-II-like"/>
</dbReference>
<dbReference type="GO" id="GO:0000014">
    <property type="term" value="F:single-stranded DNA endodeoxyribonuclease activity"/>
    <property type="evidence" value="ECO:0007669"/>
    <property type="project" value="TreeGrafter"/>
</dbReference>
<dbReference type="InterPro" id="IPR010994">
    <property type="entry name" value="RuvA_2-like"/>
</dbReference>
<feature type="region of interest" description="Disordered" evidence="10">
    <location>
        <begin position="1"/>
        <end position="164"/>
    </location>
</feature>
<feature type="compositionally biased region" description="Basic and acidic residues" evidence="10">
    <location>
        <begin position="154"/>
        <end position="164"/>
    </location>
</feature>
<feature type="compositionally biased region" description="Basic and acidic residues" evidence="10">
    <location>
        <begin position="98"/>
        <end position="122"/>
    </location>
</feature>
<gene>
    <name evidence="12" type="ORF">CAOG_007564</name>
</gene>
<feature type="compositionally biased region" description="Acidic residues" evidence="10">
    <location>
        <begin position="125"/>
        <end position="134"/>
    </location>
</feature>
<dbReference type="OrthoDB" id="361020at2759"/>
<dbReference type="STRING" id="595528.A0A0D2WWV8"/>
<feature type="compositionally biased region" description="Basic and acidic residues" evidence="10">
    <location>
        <begin position="1"/>
        <end position="12"/>
    </location>
</feature>
<dbReference type="Gene3D" id="3.40.50.10130">
    <property type="match status" value="1"/>
</dbReference>
<sequence>MPRIVHVGEQEKPMSQPRSLFDDDDDDQDDQDDNHSNTNTMHHDDDDRNTSGTSGNAPVRSSTDLHASKLSAAQHHRDDVTRPPSVGPTSSQNARGLHPSDDEATAKEATDKDAAMADDRGEPILVDDDDDDDAQPPSARSQAPFRTSSADMHYNAESKSEAKRSHGLLEYEREAYAQLLAEDGLCIMARGLGIDRLLQAFIQQYCDPQVLVLVLGCTPDEEQAMIAELREIARLDGVPEDAAFLPRVLDNTVSSAARCDLYMQGGIFFITPRILIVDMLKKRIPIHHITGLLVHRAHKVVDTSTEAFIIRLFRHSNREGFIKAFSSAPEAFLPGFMRIEKVMKALYIRRLYLWPRFQQLVIDTLESHHIEPVEIYPEMTDSMTVIQRAIVEIMDACIREVKTDNPTIEVDNLTVENGLFASFDHLIRQQLDPIWHRVSPKTRQLVTDLSTLRKLLSYLYEYDCVTFYVFLEALRTSYRAFGEYSLWVFMDAANRLFEESRKRVYLHRASSLASSSTASVAGGVKRARLDTPQSHALPPPVVGARSAFALASVAAPLAADEQRERARAQSESLDRAVVQNPDQVPIDLVLEENPKWRELLLVLKEIDDTNNVTSKGRAISSGFLSQDDIESSQGKRGGSVTVTRPEETDSIPIPIPMDADSARPDNTVLVLVADERTALQLQEYIAVGGPTMLERIFQRQMLWKRDLLKMTGRGGFSAPGVQSTTTTPVFAAKRSTANTATSNAFMPSRASMGAAGAVGSGNNAASRRRAKLSERVAAKRAAASRSTDDNPAVDDPSEEDAVEGHPSDAPSQSRKRTYPSDAFQSNITIDSMIHAIDTHASQNEASASKADAPPSEPFFAPATPFVIHAIRGLEGKRSLFQVLKAVDPIFVVLFDPEPWVVRQLEVFKCTRPAIPLRIYMLVYKTSVEEQRYLTSIRKEKDAFLALIYEKSMMAVPVDQDGRRDFSEQTSAMDADLQQANFGRSQGQASSTHLMFPSNPSLSMAAANASSAASSRRRLVIVDMREFRSTLPSMLHARGFDVEPVTLDIGDYVISQTMCVERKSIPDLIGSFQSGRLYAQVENMTKYYEQPILLIEFDENKAFQLQARGDLTAEVSLKNISSKLVLLTLHFPGLRILWSQSPHATAEMFDSLTEGVERPAIEDAVGKGSDDPSVTDTDSHGSSVAQDLLRKLAGVNASNARPLMSAFTNLADLLNASTEELQSAAGPDCGRQLFEFGGKNTKTD</sequence>
<dbReference type="OMA" id="THILDIM"/>
<feature type="compositionally biased region" description="Polar residues" evidence="10">
    <location>
        <begin position="138"/>
        <end position="150"/>
    </location>
</feature>
<dbReference type="GO" id="GO:0003697">
    <property type="term" value="F:single-stranded DNA binding"/>
    <property type="evidence" value="ECO:0007669"/>
    <property type="project" value="TreeGrafter"/>
</dbReference>
<keyword evidence="5" id="KW-0227">DNA damage</keyword>
<evidence type="ECO:0000256" key="7">
    <source>
        <dbReference type="ARBA" id="ARBA00023125"/>
    </source>
</evidence>
<keyword evidence="4" id="KW-0255">Endonuclease</keyword>
<evidence type="ECO:0000259" key="11">
    <source>
        <dbReference type="SMART" id="SM00891"/>
    </source>
</evidence>
<feature type="compositionally biased region" description="Acidic residues" evidence="10">
    <location>
        <begin position="22"/>
        <end position="32"/>
    </location>
</feature>
<evidence type="ECO:0000256" key="3">
    <source>
        <dbReference type="ARBA" id="ARBA00022722"/>
    </source>
</evidence>
<dbReference type="Proteomes" id="UP000008743">
    <property type="component" value="Unassembled WGS sequence"/>
</dbReference>
<dbReference type="PANTHER" id="PTHR10150:SF0">
    <property type="entry name" value="DNA REPAIR ENDONUCLEASE XPF"/>
    <property type="match status" value="1"/>
</dbReference>
<feature type="compositionally biased region" description="Polar residues" evidence="10">
    <location>
        <begin position="50"/>
        <end position="65"/>
    </location>
</feature>
<feature type="compositionally biased region" description="Low complexity" evidence="10">
    <location>
        <begin position="754"/>
        <end position="765"/>
    </location>
</feature>
<evidence type="ECO:0000256" key="2">
    <source>
        <dbReference type="ARBA" id="ARBA00010015"/>
    </source>
</evidence>
<dbReference type="SUPFAM" id="SSF47781">
    <property type="entry name" value="RuvA domain 2-like"/>
    <property type="match status" value="1"/>
</dbReference>
<feature type="region of interest" description="Disordered" evidence="10">
    <location>
        <begin position="626"/>
        <end position="659"/>
    </location>
</feature>
<dbReference type="CDD" id="cd20078">
    <property type="entry name" value="XPF_nuclease_XPF_euk"/>
    <property type="match status" value="1"/>
</dbReference>
<evidence type="ECO:0000256" key="1">
    <source>
        <dbReference type="ARBA" id="ARBA00004123"/>
    </source>
</evidence>
<keyword evidence="9" id="KW-0539">Nucleus</keyword>
<dbReference type="AlphaFoldDB" id="A0A0D2WWV8"/>
<name>A0A0D2WWV8_CAPO3</name>
<keyword evidence="12" id="KW-0547">Nucleotide-binding</keyword>
<evidence type="ECO:0000313" key="12">
    <source>
        <dbReference type="EMBL" id="KJE97093.1"/>
    </source>
</evidence>
<dbReference type="PhylomeDB" id="A0A0D2WWV8"/>
<dbReference type="InterPro" id="IPR006166">
    <property type="entry name" value="ERCC4_domain"/>
</dbReference>
<dbReference type="GO" id="GO:1901255">
    <property type="term" value="P:nucleotide-excision repair involved in interstrand cross-link repair"/>
    <property type="evidence" value="ECO:0007669"/>
    <property type="project" value="TreeGrafter"/>
</dbReference>
<keyword evidence="12" id="KW-0067">ATP-binding</keyword>
<dbReference type="GO" id="GO:0004386">
    <property type="term" value="F:helicase activity"/>
    <property type="evidence" value="ECO:0007669"/>
    <property type="project" value="UniProtKB-KW"/>
</dbReference>
<dbReference type="EMBL" id="KE346373">
    <property type="protein sequence ID" value="KJE97093.1"/>
    <property type="molecule type" value="Genomic_DNA"/>
</dbReference>
<proteinExistence type="inferred from homology"/>
<comment type="subcellular location">
    <subcellularLocation>
        <location evidence="1">Nucleus</location>
    </subcellularLocation>
</comment>
<dbReference type="SUPFAM" id="SSF52980">
    <property type="entry name" value="Restriction endonuclease-like"/>
    <property type="match status" value="1"/>
</dbReference>
<keyword evidence="7" id="KW-0238">DNA-binding</keyword>
<keyword evidence="8" id="KW-0234">DNA repair</keyword>
<dbReference type="eggNOG" id="KOG0442">
    <property type="taxonomic scope" value="Eukaryota"/>
</dbReference>
<keyword evidence="13" id="KW-1185">Reference proteome</keyword>
<organism evidence="12 13">
    <name type="scientific">Capsaspora owczarzaki (strain ATCC 30864)</name>
    <dbReference type="NCBI Taxonomy" id="595528"/>
    <lineage>
        <taxon>Eukaryota</taxon>
        <taxon>Filasterea</taxon>
        <taxon>Capsaspora</taxon>
    </lineage>
</organism>
<dbReference type="GO" id="GO:0000110">
    <property type="term" value="C:nucleotide-excision repair factor 1 complex"/>
    <property type="evidence" value="ECO:0007669"/>
    <property type="project" value="TreeGrafter"/>
</dbReference>
<evidence type="ECO:0000256" key="6">
    <source>
        <dbReference type="ARBA" id="ARBA00022801"/>
    </source>
</evidence>
<evidence type="ECO:0000313" key="13">
    <source>
        <dbReference type="Proteomes" id="UP000008743"/>
    </source>
</evidence>
<dbReference type="RefSeq" id="XP_004343438.1">
    <property type="nucleotide sequence ID" value="XM_004343388.2"/>
</dbReference>